<dbReference type="CDD" id="cd06664">
    <property type="entry name" value="IscU_like"/>
    <property type="match status" value="1"/>
</dbReference>
<dbReference type="OrthoDB" id="7857113at2"/>
<dbReference type="EMBL" id="JFZB01000001">
    <property type="protein sequence ID" value="KFI30841.1"/>
    <property type="molecule type" value="Genomic_DNA"/>
</dbReference>
<reference evidence="1 2" key="1">
    <citation type="submission" date="2014-03" db="EMBL/GenBank/DDBJ databases">
        <title>Genome of Paenirhodobacter enshiensis DW2-9.</title>
        <authorList>
            <person name="Wang D."/>
            <person name="Wang G."/>
        </authorList>
    </citation>
    <scope>NUCLEOTIDE SEQUENCE [LARGE SCALE GENOMIC DNA]</scope>
    <source>
        <strain evidence="1 2">DW2-9</strain>
    </source>
</reference>
<dbReference type="STRING" id="1105367.CG50_03840"/>
<evidence type="ECO:0000313" key="1">
    <source>
        <dbReference type="EMBL" id="KFI30841.1"/>
    </source>
</evidence>
<dbReference type="Gene3D" id="3.90.1010.10">
    <property type="match status" value="1"/>
</dbReference>
<organism evidence="1 2">
    <name type="scientific">Paenirhodobacter enshiensis</name>
    <dbReference type="NCBI Taxonomy" id="1105367"/>
    <lineage>
        <taxon>Bacteria</taxon>
        <taxon>Pseudomonadati</taxon>
        <taxon>Pseudomonadota</taxon>
        <taxon>Alphaproteobacteria</taxon>
        <taxon>Rhodobacterales</taxon>
        <taxon>Rhodobacter group</taxon>
        <taxon>Paenirhodobacter</taxon>
    </lineage>
</organism>
<keyword evidence="2" id="KW-1185">Reference proteome</keyword>
<dbReference type="eggNOG" id="COG0822">
    <property type="taxonomic scope" value="Bacteria"/>
</dbReference>
<dbReference type="RefSeq" id="WP_036634034.1">
    <property type="nucleotide sequence ID" value="NZ_JFZB01000001.1"/>
</dbReference>
<gene>
    <name evidence="1" type="ORF">CG50_03840</name>
</gene>
<comment type="caution">
    <text evidence="1">The sequence shown here is derived from an EMBL/GenBank/DDBJ whole genome shotgun (WGS) entry which is preliminary data.</text>
</comment>
<accession>A0A086Y991</accession>
<sequence>MSDTGLYDLYSERILGLAAAIPHLEPLPVPGAHGQKRAPMCGSTIGVDLVIEDGRIAGFSQQVRACALGQASAAIFGAQAIGRSRAEVQRARDQLEAMLKGGPVPEAPFADYALLQAARDYPARHGSILLALEATLAAWDAAEA</sequence>
<dbReference type="GO" id="GO:0005506">
    <property type="term" value="F:iron ion binding"/>
    <property type="evidence" value="ECO:0007669"/>
    <property type="project" value="InterPro"/>
</dbReference>
<protein>
    <submittedName>
        <fullName evidence="1">Nitrogen fixation protein NifU</fullName>
    </submittedName>
</protein>
<name>A0A086Y991_9RHOB</name>
<dbReference type="SUPFAM" id="SSF82649">
    <property type="entry name" value="SufE/NifU"/>
    <property type="match status" value="1"/>
</dbReference>
<evidence type="ECO:0000313" key="2">
    <source>
        <dbReference type="Proteomes" id="UP000028824"/>
    </source>
</evidence>
<proteinExistence type="predicted"/>
<dbReference type="GO" id="GO:0016226">
    <property type="term" value="P:iron-sulfur cluster assembly"/>
    <property type="evidence" value="ECO:0007669"/>
    <property type="project" value="InterPro"/>
</dbReference>
<dbReference type="InterPro" id="IPR002871">
    <property type="entry name" value="NIF_FeS_clus_asmbl_NifU_N"/>
</dbReference>
<dbReference type="Proteomes" id="UP000028824">
    <property type="component" value="Unassembled WGS sequence"/>
</dbReference>
<dbReference type="AlphaFoldDB" id="A0A086Y991"/>
<dbReference type="GO" id="GO:0051536">
    <property type="term" value="F:iron-sulfur cluster binding"/>
    <property type="evidence" value="ECO:0007669"/>
    <property type="project" value="InterPro"/>
</dbReference>